<dbReference type="Pfam" id="PF04773">
    <property type="entry name" value="FecR"/>
    <property type="match status" value="1"/>
</dbReference>
<dbReference type="Proteomes" id="UP000193396">
    <property type="component" value="Unassembled WGS sequence"/>
</dbReference>
<dbReference type="PANTHER" id="PTHR30273">
    <property type="entry name" value="PERIPLASMIC SIGNAL SENSOR AND SIGMA FACTOR ACTIVATOR FECR-RELATED"/>
    <property type="match status" value="1"/>
</dbReference>
<dbReference type="Pfam" id="PF16220">
    <property type="entry name" value="DUF4880"/>
    <property type="match status" value="1"/>
</dbReference>
<dbReference type="STRING" id="1293890.TALK_15330"/>
<proteinExistence type="predicted"/>
<accession>A0A1Y2L976</accession>
<evidence type="ECO:0000259" key="1">
    <source>
        <dbReference type="Pfam" id="PF04773"/>
    </source>
</evidence>
<dbReference type="RefSeq" id="WP_085620012.1">
    <property type="nucleotide sequence ID" value="NZ_JFKB01000010.1"/>
</dbReference>
<feature type="domain" description="FecR N-terminal" evidence="2">
    <location>
        <begin position="13"/>
        <end position="53"/>
    </location>
</feature>
<organism evidence="3 4">
    <name type="scientific">Thalassospira alkalitolerans</name>
    <dbReference type="NCBI Taxonomy" id="1293890"/>
    <lineage>
        <taxon>Bacteria</taxon>
        <taxon>Pseudomonadati</taxon>
        <taxon>Pseudomonadota</taxon>
        <taxon>Alphaproteobacteria</taxon>
        <taxon>Rhodospirillales</taxon>
        <taxon>Thalassospiraceae</taxon>
        <taxon>Thalassospira</taxon>
    </lineage>
</organism>
<evidence type="ECO:0000313" key="4">
    <source>
        <dbReference type="Proteomes" id="UP000193396"/>
    </source>
</evidence>
<keyword evidence="4" id="KW-1185">Reference proteome</keyword>
<gene>
    <name evidence="3" type="ORF">TALK_15330</name>
</gene>
<reference evidence="3 4" key="1">
    <citation type="submission" date="2014-03" db="EMBL/GenBank/DDBJ databases">
        <title>The draft genome sequence of Thalassospira alkalitolerans JCM 18968.</title>
        <authorList>
            <person name="Lai Q."/>
            <person name="Shao Z."/>
        </authorList>
    </citation>
    <scope>NUCLEOTIDE SEQUENCE [LARGE SCALE GENOMIC DNA]</scope>
    <source>
        <strain evidence="3 4">JCM 18968</strain>
    </source>
</reference>
<dbReference type="InterPro" id="IPR012373">
    <property type="entry name" value="Ferrdict_sens_TM"/>
</dbReference>
<dbReference type="AlphaFoldDB" id="A0A1Y2L976"/>
<dbReference type="PIRSF" id="PIRSF018266">
    <property type="entry name" value="FecR"/>
    <property type="match status" value="1"/>
</dbReference>
<dbReference type="InterPro" id="IPR006860">
    <property type="entry name" value="FecR"/>
</dbReference>
<dbReference type="EMBL" id="JFKB01000010">
    <property type="protein sequence ID" value="OSQ46933.1"/>
    <property type="molecule type" value="Genomic_DNA"/>
</dbReference>
<name>A0A1Y2L976_9PROT</name>
<evidence type="ECO:0000313" key="3">
    <source>
        <dbReference type="EMBL" id="OSQ46933.1"/>
    </source>
</evidence>
<dbReference type="Gene3D" id="2.60.120.1440">
    <property type="match status" value="1"/>
</dbReference>
<dbReference type="GO" id="GO:0016989">
    <property type="term" value="F:sigma factor antagonist activity"/>
    <property type="evidence" value="ECO:0007669"/>
    <property type="project" value="TreeGrafter"/>
</dbReference>
<dbReference type="PANTHER" id="PTHR30273:SF2">
    <property type="entry name" value="PROTEIN FECR"/>
    <property type="match status" value="1"/>
</dbReference>
<protein>
    <submittedName>
        <fullName evidence="3">Iron dicitrate transport regulator FecR</fullName>
    </submittedName>
</protein>
<sequence length="319" mass="34789">MQAAFEPTDQQKDEAALWHTRRAGGSLSAAQEDEFENWLNSDRNNRLAFDQMRVLWAQIEDPARRLSTNRPKMSLSRFRSWSPSHRSFAAMAGMAAIVGGIFFLQPDIIGNIQADIVTDHTTVTPIELPDGSVVQLAANSALATDFANGHRDVELLRGQAFFDVVHRNGDPFRVHTGDATIRVVGTRFNVDYLSHQTIVVVEDGAVRVSSNRDADGVLLGPGQQVAVRGDALATSKIEDVNLALTWMKGRLSVRNMRVADLMTRLENYSDGKIVVVGKIAGRSISGSFPTTDIAGSLETVADAIGASVVKTSPWLTVIY</sequence>
<evidence type="ECO:0000259" key="2">
    <source>
        <dbReference type="Pfam" id="PF16220"/>
    </source>
</evidence>
<dbReference type="OrthoDB" id="1098280at2"/>
<feature type="domain" description="FecR protein" evidence="1">
    <location>
        <begin position="115"/>
        <end position="207"/>
    </location>
</feature>
<comment type="caution">
    <text evidence="3">The sequence shown here is derived from an EMBL/GenBank/DDBJ whole genome shotgun (WGS) entry which is preliminary data.</text>
</comment>
<dbReference type="InterPro" id="IPR032623">
    <property type="entry name" value="FecR_N"/>
</dbReference>